<dbReference type="OrthoDB" id="3697398at2"/>
<dbReference type="Proteomes" id="UP000198348">
    <property type="component" value="Unassembled WGS sequence"/>
</dbReference>
<protein>
    <submittedName>
        <fullName evidence="1">Uncharacterized protein</fullName>
    </submittedName>
</protein>
<sequence>MLESAANNRPDWISEADHGTDTVDALLAELGISREPLSKAIRAGVTERRRATSFEPTTSPGLRDWIGRVGALRDDLHATGWQPIDPANAPMARRPDGKVLLGVMQGDEGTGNLHSPLSSTYPKGVTIAKLTISNNSVNQPLPGLDELLGTAEVDAMKVWFLVTRFKNGEANGSGTVHAELSQPAPTSSGTNITEWAKRCCFSPFEFEPAIEPEPTEPLGVDVPVNWR</sequence>
<dbReference type="AlphaFoldDB" id="A0A238WL15"/>
<accession>A0A238WL15</accession>
<organism evidence="1 2">
    <name type="scientific">Haloechinothrix alba</name>
    <dbReference type="NCBI Taxonomy" id="664784"/>
    <lineage>
        <taxon>Bacteria</taxon>
        <taxon>Bacillati</taxon>
        <taxon>Actinomycetota</taxon>
        <taxon>Actinomycetes</taxon>
        <taxon>Pseudonocardiales</taxon>
        <taxon>Pseudonocardiaceae</taxon>
        <taxon>Haloechinothrix</taxon>
    </lineage>
</organism>
<keyword evidence="2" id="KW-1185">Reference proteome</keyword>
<gene>
    <name evidence="1" type="ORF">SAMN06265360_106260</name>
</gene>
<dbReference type="EMBL" id="FZNW01000006">
    <property type="protein sequence ID" value="SNR46944.1"/>
    <property type="molecule type" value="Genomic_DNA"/>
</dbReference>
<evidence type="ECO:0000313" key="1">
    <source>
        <dbReference type="EMBL" id="SNR46944.1"/>
    </source>
</evidence>
<reference evidence="1 2" key="1">
    <citation type="submission" date="2017-06" db="EMBL/GenBank/DDBJ databases">
        <authorList>
            <person name="Kim H.J."/>
            <person name="Triplett B.A."/>
        </authorList>
    </citation>
    <scope>NUCLEOTIDE SEQUENCE [LARGE SCALE GENOMIC DNA]</scope>
    <source>
        <strain evidence="1 2">DSM 45207</strain>
    </source>
</reference>
<name>A0A238WL15_9PSEU</name>
<proteinExistence type="predicted"/>
<evidence type="ECO:0000313" key="2">
    <source>
        <dbReference type="Proteomes" id="UP000198348"/>
    </source>
</evidence>
<dbReference type="RefSeq" id="WP_089300809.1">
    <property type="nucleotide sequence ID" value="NZ_FZNW01000006.1"/>
</dbReference>